<keyword evidence="1" id="KW-0472">Membrane</keyword>
<keyword evidence="1" id="KW-1133">Transmembrane helix</keyword>
<dbReference type="Proteomes" id="UP000465601">
    <property type="component" value="Unassembled WGS sequence"/>
</dbReference>
<accession>A0A833M984</accession>
<reference evidence="2 3" key="1">
    <citation type="submission" date="2019-10" db="EMBL/GenBank/DDBJ databases">
        <title>Alkaliphilus serpentinus sp. nov. and Alkaliphilus pronyensis sp. nov., two novel anaerobic alkaliphilic species isolated from the serpentinized-hosted hydrothermal field of the Prony Bay (New Caledonia).</title>
        <authorList>
            <person name="Postec A."/>
        </authorList>
    </citation>
    <scope>NUCLEOTIDE SEQUENCE [LARGE SCALE GENOMIC DNA]</scope>
    <source>
        <strain evidence="2 3">LacT</strain>
    </source>
</reference>
<organism evidence="2 3">
    <name type="scientific">Alkaliphilus serpentinus</name>
    <dbReference type="NCBI Taxonomy" id="1482731"/>
    <lineage>
        <taxon>Bacteria</taxon>
        <taxon>Bacillati</taxon>
        <taxon>Bacillota</taxon>
        <taxon>Clostridia</taxon>
        <taxon>Peptostreptococcales</taxon>
        <taxon>Natronincolaceae</taxon>
        <taxon>Alkaliphilus</taxon>
    </lineage>
</organism>
<gene>
    <name evidence="2" type="ORF">F8153_12685</name>
</gene>
<dbReference type="AlphaFoldDB" id="A0A833M984"/>
<keyword evidence="1" id="KW-0812">Transmembrane</keyword>
<evidence type="ECO:0000313" key="2">
    <source>
        <dbReference type="EMBL" id="KAB3527250.1"/>
    </source>
</evidence>
<feature type="transmembrane region" description="Helical" evidence="1">
    <location>
        <begin position="90"/>
        <end position="118"/>
    </location>
</feature>
<keyword evidence="3" id="KW-1185">Reference proteome</keyword>
<proteinExistence type="predicted"/>
<dbReference type="EMBL" id="WBZB01000045">
    <property type="protein sequence ID" value="KAB3527250.1"/>
    <property type="molecule type" value="Genomic_DNA"/>
</dbReference>
<name>A0A833M984_9FIRM</name>
<feature type="transmembrane region" description="Helical" evidence="1">
    <location>
        <begin position="144"/>
        <end position="173"/>
    </location>
</feature>
<sequence length="180" mass="21360">MWLEIFRRYLAMFLIGNIIKWLDDEVDGDHSGYEFFKGGKYPYSLLFLALALLLDLYYSYSLFTAAYMIGMFHIPLQRLPFGLKSYQEMILLVIISLTLVPWRIFFHSIILITTIQLMDDLYDYSYDFRMGFQNYAITFGRGEVLIATLLLMVMAFMISWMNTIIILQMAIFINHLYCHR</sequence>
<evidence type="ECO:0000256" key="1">
    <source>
        <dbReference type="SAM" id="Phobius"/>
    </source>
</evidence>
<protein>
    <submittedName>
        <fullName evidence="2">Uncharacterized protein</fullName>
    </submittedName>
</protein>
<evidence type="ECO:0000313" key="3">
    <source>
        <dbReference type="Proteomes" id="UP000465601"/>
    </source>
</evidence>
<dbReference type="RefSeq" id="WP_151866725.1">
    <property type="nucleotide sequence ID" value="NZ_WBZB01000045.1"/>
</dbReference>
<comment type="caution">
    <text evidence="2">The sequence shown here is derived from an EMBL/GenBank/DDBJ whole genome shotgun (WGS) entry which is preliminary data.</text>
</comment>
<dbReference type="OrthoDB" id="1680253at2"/>
<feature type="transmembrane region" description="Helical" evidence="1">
    <location>
        <begin position="45"/>
        <end position="69"/>
    </location>
</feature>